<dbReference type="InterPro" id="IPR037274">
    <property type="entry name" value="Znf_CHY_sf"/>
</dbReference>
<dbReference type="SMART" id="SM00184">
    <property type="entry name" value="RING"/>
    <property type="match status" value="1"/>
</dbReference>
<keyword evidence="1" id="KW-0479">Metal-binding</keyword>
<evidence type="ECO:0000259" key="7">
    <source>
        <dbReference type="PROSITE" id="PS51266"/>
    </source>
</evidence>
<reference evidence="9" key="1">
    <citation type="journal article" date="2021" name="Nat. Commun.">
        <title>Genomic analyses provide insights into spinach domestication and the genetic basis of agronomic traits.</title>
        <authorList>
            <person name="Cai X."/>
            <person name="Sun X."/>
            <person name="Xu C."/>
            <person name="Sun H."/>
            <person name="Wang X."/>
            <person name="Ge C."/>
            <person name="Zhang Z."/>
            <person name="Wang Q."/>
            <person name="Fei Z."/>
            <person name="Jiao C."/>
            <person name="Wang Q."/>
        </authorList>
    </citation>
    <scope>NUCLEOTIDE SEQUENCE [LARGE SCALE GENOMIC DNA]</scope>
    <source>
        <strain evidence="9">cv. Varoflay</strain>
    </source>
</reference>
<evidence type="ECO:0000256" key="5">
    <source>
        <dbReference type="SAM" id="MobiDB-lite"/>
    </source>
</evidence>
<feature type="domain" description="RING-type" evidence="6">
    <location>
        <begin position="1106"/>
        <end position="1148"/>
    </location>
</feature>
<dbReference type="Pfam" id="PF13639">
    <property type="entry name" value="zf-RING_2"/>
    <property type="match status" value="1"/>
</dbReference>
<dbReference type="InterPro" id="IPR039512">
    <property type="entry name" value="RCHY1_zinc-ribbon"/>
</dbReference>
<dbReference type="GO" id="GO:0061630">
    <property type="term" value="F:ubiquitin protein ligase activity"/>
    <property type="evidence" value="ECO:0000318"/>
    <property type="project" value="GO_Central"/>
</dbReference>
<evidence type="ECO:0000259" key="6">
    <source>
        <dbReference type="PROSITE" id="PS50089"/>
    </source>
</evidence>
<protein>
    <submittedName>
        <fullName evidence="10">Zinc finger protein BRUTUS-like At1g18910 isoform X1</fullName>
    </submittedName>
</protein>
<dbReference type="GO" id="GO:0005634">
    <property type="term" value="C:nucleus"/>
    <property type="evidence" value="ECO:0000318"/>
    <property type="project" value="GO_Central"/>
</dbReference>
<evidence type="ECO:0000313" key="9">
    <source>
        <dbReference type="Proteomes" id="UP000813463"/>
    </source>
</evidence>
<dbReference type="InterPro" id="IPR001841">
    <property type="entry name" value="Znf_RING"/>
</dbReference>
<dbReference type="PROSITE" id="PS50089">
    <property type="entry name" value="ZF_RING_2"/>
    <property type="match status" value="1"/>
</dbReference>
<reference evidence="10" key="2">
    <citation type="submission" date="2025-08" db="UniProtKB">
        <authorList>
            <consortium name="RefSeq"/>
        </authorList>
    </citation>
    <scope>IDENTIFICATION</scope>
    <source>
        <tissue evidence="10">Leaf</tissue>
    </source>
</reference>
<proteinExistence type="predicted"/>
<feature type="domain" description="CTCHY-type" evidence="8">
    <location>
        <begin position="1041"/>
        <end position="1105"/>
    </location>
</feature>
<keyword evidence="3" id="KW-0862">Zinc</keyword>
<dbReference type="PANTHER" id="PTHR21319:SF39">
    <property type="entry name" value="ZINC FINGER PROTEIN"/>
    <property type="match status" value="1"/>
</dbReference>
<keyword evidence="9" id="KW-1185">Reference proteome</keyword>
<dbReference type="RefSeq" id="XP_021866205.2">
    <property type="nucleotide sequence ID" value="XM_022010513.2"/>
</dbReference>
<dbReference type="GO" id="GO:0016567">
    <property type="term" value="P:protein ubiquitination"/>
    <property type="evidence" value="ECO:0000318"/>
    <property type="project" value="GO_Central"/>
</dbReference>
<evidence type="ECO:0000256" key="1">
    <source>
        <dbReference type="ARBA" id="ARBA00022723"/>
    </source>
</evidence>
<dbReference type="AlphaFoldDB" id="A0A9R0KD67"/>
<dbReference type="GO" id="GO:0006879">
    <property type="term" value="P:intracellular iron ion homeostasis"/>
    <property type="evidence" value="ECO:0007669"/>
    <property type="project" value="UniProtKB-ARBA"/>
</dbReference>
<dbReference type="GeneID" id="110804917"/>
<dbReference type="CDD" id="cd16464">
    <property type="entry name" value="RING-H2_Pirh2-like"/>
    <property type="match status" value="1"/>
</dbReference>
<dbReference type="InterPro" id="IPR017921">
    <property type="entry name" value="Znf_CTCHY"/>
</dbReference>
<feature type="region of interest" description="Disordered" evidence="5">
    <location>
        <begin position="872"/>
        <end position="902"/>
    </location>
</feature>
<name>A0A9R0KD67_SPIOL</name>
<dbReference type="GO" id="GO:0008270">
    <property type="term" value="F:zinc ion binding"/>
    <property type="evidence" value="ECO:0007669"/>
    <property type="project" value="UniProtKB-KW"/>
</dbReference>
<gene>
    <name evidence="10" type="primary">LOC110804917</name>
</gene>
<dbReference type="Gene3D" id="3.30.40.10">
    <property type="entry name" value="Zinc/RING finger domain, C3HC4 (zinc finger)"/>
    <property type="match status" value="1"/>
</dbReference>
<dbReference type="InterPro" id="IPR037275">
    <property type="entry name" value="Znf_CTCHY_sf"/>
</dbReference>
<evidence type="ECO:0000256" key="3">
    <source>
        <dbReference type="ARBA" id="ARBA00022833"/>
    </source>
</evidence>
<dbReference type="InterPro" id="IPR008913">
    <property type="entry name" value="Znf_CHY"/>
</dbReference>
<evidence type="ECO:0000256" key="2">
    <source>
        <dbReference type="ARBA" id="ARBA00022771"/>
    </source>
</evidence>
<sequence length="1217" mass="140069">MGGQDSSSSSSSLPASEYFSGDRNSSSPVRVLVFFHKAFRGELGELLRLANDAVAASNESDKRRRETAVVELRRRLEFFRTVFRYHCAAEDEVIFFALDARVKNIACTYFLEHHTIDSVFDSIFSRLKDILEDHGSICQEFQELAFHISTLQGSICQHMVKEEQQVFPLLVSQFSDEEQGFLLWQLMCSVPVVLMEDLFPWLACFLAPEEQLDLKHIMRKIVPQDKMLQEVVFFWIDKTAQPSSGGCVNHDESSKCPDQRDTLKDISKLCLLKTSNESNQSDFLSKVKDSPFDGLLLWHAAIRSDFKEILDKLYTTGSKEFSILASLLVRINFLTDVLIFYSDALERIFYPLLEDASVLPTSDSYKAFPCKNEIEGFQKIIFGATQINFSNPNFFKMICNKMEDLVLATSKHLSFQETEVFPFISKNYAHETQQKLLFKSLCMLPLGLLKCVTTWFSSHLPKDKLKCILHGIKQSGFLDKPFASLLHKWIRIGYSAKFTMEDLREMFNSRVSYMFEQFREDIDPTTKQRSLNSSNFFSHSLSKCFQRNEKHGTLYSSGINLLVFSSRSLNQVYTFSGSSIEAVSANHREPRPMDHIYYFHKAIKKDLESLVLDSTKLSKNVDLFVEFNRHFRLVRSLYELHSETEDRVAFPALEAKQKVQNLTQSYTIDHKLEGDCFNRVSGILDQMSELYNTLSGSSVDEVGPALVKFHQLCVRLQDSCKLLERILNDHIHREEIELWPLFREYFSTEEQEKIVGYMLGRTRAEILQKMIVWLMASLTSEEQQAMMSYWRKATKYTKFDEWLGEWWEGMESYVCAEAEKPDFSCSSATDSLDLEAKHSSLSVSHDRGKNFRIENVKYLHDEANNVNKVKKREGLDKDNKKHKSSDNKMLLGEKDNPKREGNLTDSISELEAAMRKVSQDSSLDLQAKTRIMQDLMTSHCVPQSLPDSNVVITSEPGKLPGQFPSYRDTGDSVFGCKHYKQNCKLVAACCNQIFTCRHCHDEVSDHVMDRKSTTQMMCMMCLETQPIGRTCMTPSCNKYSMAKYYCKICRLFDDNREIYHCPYCNLCRLGKGLGIDYFHCMKCNACMSRTVSTSHVCREKCIEDKCPICHDDMFTSRDPVKALVCGHLMHSSCFEVYTCTRYTCPVCSKSLGDINDMQVLFGMWDALLAEEKLQMPEEYIGRTQAILCNDCERKGTAPFHWVHHKCPFCGSYNTRLI</sequence>
<dbReference type="Gene3D" id="1.20.120.520">
    <property type="entry name" value="nmb1532 protein domain like"/>
    <property type="match status" value="2"/>
</dbReference>
<feature type="compositionally biased region" description="Low complexity" evidence="5">
    <location>
        <begin position="1"/>
        <end position="12"/>
    </location>
</feature>
<accession>A0A9R0KD67</accession>
<dbReference type="GO" id="GO:0006511">
    <property type="term" value="P:ubiquitin-dependent protein catabolic process"/>
    <property type="evidence" value="ECO:0000318"/>
    <property type="project" value="GO_Central"/>
</dbReference>
<feature type="domain" description="CHY-type" evidence="7">
    <location>
        <begin position="969"/>
        <end position="1038"/>
    </location>
</feature>
<evidence type="ECO:0000259" key="8">
    <source>
        <dbReference type="PROSITE" id="PS51270"/>
    </source>
</evidence>
<dbReference type="InterPro" id="IPR013083">
    <property type="entry name" value="Znf_RING/FYVE/PHD"/>
</dbReference>
<dbReference type="Pfam" id="PF01814">
    <property type="entry name" value="Hemerythrin"/>
    <property type="match status" value="1"/>
</dbReference>
<dbReference type="GO" id="GO:0016874">
    <property type="term" value="F:ligase activity"/>
    <property type="evidence" value="ECO:0007669"/>
    <property type="project" value="UniProtKB-KW"/>
</dbReference>
<dbReference type="Proteomes" id="UP000813463">
    <property type="component" value="Chromosome 5"/>
</dbReference>
<evidence type="ECO:0000313" key="10">
    <source>
        <dbReference type="RefSeq" id="XP_021866205.2"/>
    </source>
</evidence>
<dbReference type="KEGG" id="soe:110804917"/>
<dbReference type="PROSITE" id="PS51266">
    <property type="entry name" value="ZF_CHY"/>
    <property type="match status" value="1"/>
</dbReference>
<dbReference type="PANTHER" id="PTHR21319">
    <property type="entry name" value="RING FINGER AND CHY ZINC FINGER DOMAIN-CONTAINING PROTEIN 1"/>
    <property type="match status" value="1"/>
</dbReference>
<dbReference type="SUPFAM" id="SSF161219">
    <property type="entry name" value="CHY zinc finger-like"/>
    <property type="match status" value="1"/>
</dbReference>
<dbReference type="SUPFAM" id="SSF161245">
    <property type="entry name" value="Zinc hairpin stack"/>
    <property type="match status" value="1"/>
</dbReference>
<dbReference type="CDD" id="cd12108">
    <property type="entry name" value="Hr-like"/>
    <property type="match status" value="2"/>
</dbReference>
<evidence type="ECO:0000256" key="4">
    <source>
        <dbReference type="PROSITE-ProRule" id="PRU00601"/>
    </source>
</evidence>
<dbReference type="Pfam" id="PF14599">
    <property type="entry name" value="zinc_ribbon_6"/>
    <property type="match status" value="1"/>
</dbReference>
<organism evidence="9 10">
    <name type="scientific">Spinacia oleracea</name>
    <name type="common">Spinach</name>
    <dbReference type="NCBI Taxonomy" id="3562"/>
    <lineage>
        <taxon>Eukaryota</taxon>
        <taxon>Viridiplantae</taxon>
        <taxon>Streptophyta</taxon>
        <taxon>Embryophyta</taxon>
        <taxon>Tracheophyta</taxon>
        <taxon>Spermatophyta</taxon>
        <taxon>Magnoliopsida</taxon>
        <taxon>eudicotyledons</taxon>
        <taxon>Gunneridae</taxon>
        <taxon>Pentapetalae</taxon>
        <taxon>Caryophyllales</taxon>
        <taxon>Chenopodiaceae</taxon>
        <taxon>Chenopodioideae</taxon>
        <taxon>Anserineae</taxon>
        <taxon>Spinacia</taxon>
    </lineage>
</organism>
<feature type="region of interest" description="Disordered" evidence="5">
    <location>
        <begin position="1"/>
        <end position="25"/>
    </location>
</feature>
<dbReference type="SUPFAM" id="SSF57850">
    <property type="entry name" value="RING/U-box"/>
    <property type="match status" value="1"/>
</dbReference>
<dbReference type="Gene3D" id="2.20.28.10">
    <property type="match status" value="1"/>
</dbReference>
<feature type="compositionally biased region" description="Basic and acidic residues" evidence="5">
    <location>
        <begin position="891"/>
        <end position="902"/>
    </location>
</feature>
<dbReference type="InterPro" id="IPR012312">
    <property type="entry name" value="Hemerythrin-like"/>
</dbReference>
<keyword evidence="2 4" id="KW-0863">Zinc-finger</keyword>
<dbReference type="PROSITE" id="PS51270">
    <property type="entry name" value="ZF_CTCHY"/>
    <property type="match status" value="1"/>
</dbReference>
<dbReference type="Pfam" id="PF05495">
    <property type="entry name" value="zf-CHY"/>
    <property type="match status" value="1"/>
</dbReference>